<dbReference type="CDD" id="cd00303">
    <property type="entry name" value="retropepsin_like"/>
    <property type="match status" value="1"/>
</dbReference>
<dbReference type="PROSITE" id="PS00141">
    <property type="entry name" value="ASP_PROTEASE"/>
    <property type="match status" value="1"/>
</dbReference>
<proteinExistence type="predicted"/>
<dbReference type="Proteomes" id="UP001162164">
    <property type="component" value="Unassembled WGS sequence"/>
</dbReference>
<sequence length="703" mass="80042">MSELDNKAKQYEIQSLTPAEISLLRLEELSSGDSGDEDRHNETLPGTSRASDAGAMRRFVKSTPVAKWDLNFSGEKKGMSLNAFLQRVEELRVARHVSRDELFDTAVDLFKGKALIWYRAVRKEVNHWDDLVKLLREEFQPCDYNEKLFEEIKRRTQGSDESIGIYLSIMSAMFSRLTCPVGEDVQLKIIMRNISPFYQTQLGLVDITSITQLRTLGRKLEARREAVEAFSLPSRRSTNALEPDLAYVGMASSSSTVTCDTFSDRTERGKRTTTFLESRGKDVGFKTSTTHFRPVLDFILDQCDGDERPYLRVNVLGRTLMGLLDSGASVTILGQPGWDKVKDLNFRLVEEKTKIRVANGDLCESLGYCEIPFSLRSRIKLVKVLIVTGLPHTLILGANFWRLMGIVPDLRHNEWQFSKESQVMEITADSHLREHTVLSSEEGERLKEIVNRNMSRMGSKLGCTSLVQHMVRQPKVNGPWELISTDLMGPLPRSTKGHQFILVVTDYFSKYSLLFPLRTANAETVCRKIEEEEGFKGLFADIRRRLDLAAKKAERTYNLRRRNEEFDVHQMVWKRNFVLSDASKYFSKKLAPQFVGPFSVKRKLSPWTYELEDKDGRSVGIWNAKDLKSATSVDENLRGVFVFTYTLDEQVVETGVEAAWGLLTLGRICRLLRDWFGLMVVVLSDLLQLRVVATTASSIFTAC</sequence>
<keyword evidence="3" id="KW-0695">RNA-directed DNA polymerase</keyword>
<dbReference type="InterPro" id="IPR021109">
    <property type="entry name" value="Peptidase_aspartic_dom_sf"/>
</dbReference>
<evidence type="ECO:0000256" key="2">
    <source>
        <dbReference type="ARBA" id="ARBA00022695"/>
    </source>
</evidence>
<dbReference type="SUPFAM" id="SSF53098">
    <property type="entry name" value="Ribonuclease H-like"/>
    <property type="match status" value="1"/>
</dbReference>
<dbReference type="InterPro" id="IPR036397">
    <property type="entry name" value="RNaseH_sf"/>
</dbReference>
<reference evidence="5" key="1">
    <citation type="journal article" date="2023" name="Insect Mol. Biol.">
        <title>Genome sequencing provides insights into the evolution of gene families encoding plant cell wall-degrading enzymes in longhorned beetles.</title>
        <authorList>
            <person name="Shin N.R."/>
            <person name="Okamura Y."/>
            <person name="Kirsch R."/>
            <person name="Pauchet Y."/>
        </authorList>
    </citation>
    <scope>NUCLEOTIDE SEQUENCE</scope>
    <source>
        <strain evidence="5">MMC_N1</strain>
    </source>
</reference>
<dbReference type="InterPro" id="IPR001969">
    <property type="entry name" value="Aspartic_peptidase_AS"/>
</dbReference>
<dbReference type="Gene3D" id="3.30.420.10">
    <property type="entry name" value="Ribonuclease H-like superfamily/Ribonuclease H"/>
    <property type="match status" value="1"/>
</dbReference>
<comment type="caution">
    <text evidence="5">The sequence shown here is derived from an EMBL/GenBank/DDBJ whole genome shotgun (WGS) entry which is preliminary data.</text>
</comment>
<accession>A0ABQ9JLG4</accession>
<dbReference type="InterPro" id="IPR012337">
    <property type="entry name" value="RNaseH-like_sf"/>
</dbReference>
<keyword evidence="1" id="KW-0808">Transferase</keyword>
<dbReference type="Gene3D" id="2.40.70.10">
    <property type="entry name" value="Acid Proteases"/>
    <property type="match status" value="1"/>
</dbReference>
<organism evidence="5 6">
    <name type="scientific">Molorchus minor</name>
    <dbReference type="NCBI Taxonomy" id="1323400"/>
    <lineage>
        <taxon>Eukaryota</taxon>
        <taxon>Metazoa</taxon>
        <taxon>Ecdysozoa</taxon>
        <taxon>Arthropoda</taxon>
        <taxon>Hexapoda</taxon>
        <taxon>Insecta</taxon>
        <taxon>Pterygota</taxon>
        <taxon>Neoptera</taxon>
        <taxon>Endopterygota</taxon>
        <taxon>Coleoptera</taxon>
        <taxon>Polyphaga</taxon>
        <taxon>Cucujiformia</taxon>
        <taxon>Chrysomeloidea</taxon>
        <taxon>Cerambycidae</taxon>
        <taxon>Lamiinae</taxon>
        <taxon>Monochamini</taxon>
        <taxon>Molorchus</taxon>
    </lineage>
</organism>
<name>A0ABQ9JLG4_9CUCU</name>
<keyword evidence="2" id="KW-0548">Nucleotidyltransferase</keyword>
<evidence type="ECO:0000313" key="5">
    <source>
        <dbReference type="EMBL" id="KAJ8979039.1"/>
    </source>
</evidence>
<evidence type="ECO:0000256" key="4">
    <source>
        <dbReference type="SAM" id="MobiDB-lite"/>
    </source>
</evidence>
<protein>
    <recommendedName>
        <fullName evidence="7">Peptidase A2 domain-containing protein</fullName>
    </recommendedName>
</protein>
<evidence type="ECO:0000256" key="3">
    <source>
        <dbReference type="ARBA" id="ARBA00022918"/>
    </source>
</evidence>
<feature type="region of interest" description="Disordered" evidence="4">
    <location>
        <begin position="31"/>
        <end position="55"/>
    </location>
</feature>
<gene>
    <name evidence="5" type="ORF">NQ317_005143</name>
</gene>
<evidence type="ECO:0000256" key="1">
    <source>
        <dbReference type="ARBA" id="ARBA00022679"/>
    </source>
</evidence>
<dbReference type="EMBL" id="JAPWTJ010000380">
    <property type="protein sequence ID" value="KAJ8979039.1"/>
    <property type="molecule type" value="Genomic_DNA"/>
</dbReference>
<evidence type="ECO:0008006" key="7">
    <source>
        <dbReference type="Google" id="ProtNLM"/>
    </source>
</evidence>
<evidence type="ECO:0000313" key="6">
    <source>
        <dbReference type="Proteomes" id="UP001162164"/>
    </source>
</evidence>
<dbReference type="SUPFAM" id="SSF50630">
    <property type="entry name" value="Acid proteases"/>
    <property type="match status" value="1"/>
</dbReference>
<keyword evidence="6" id="KW-1185">Reference proteome</keyword>